<dbReference type="PANTHER" id="PTHR11012:SF30">
    <property type="entry name" value="PROTEIN KINASE-LIKE DOMAIN-CONTAINING"/>
    <property type="match status" value="1"/>
</dbReference>
<dbReference type="Gene3D" id="3.90.1200.10">
    <property type="match status" value="1"/>
</dbReference>
<dbReference type="InterPro" id="IPR011009">
    <property type="entry name" value="Kinase-like_dom_sf"/>
</dbReference>
<dbReference type="InterPro" id="IPR015897">
    <property type="entry name" value="CHK_kinase-like"/>
</dbReference>
<protein>
    <recommendedName>
        <fullName evidence="1">CHK kinase-like domain-containing protein</fullName>
    </recommendedName>
</protein>
<sequence length="401" mass="46494">MKRSCSVYDIISDDLITRTLVADVGIESKLLSWQIEDFTKKGDNYASYVTSLLVNYQKGKKNYQNSYIAKINPQRPVSSFTQMLEGSYKREMIPIKAPKPYTRSFEKGREVLVIEDLRKKGFSMHERTKGFDLKHSILVVEELARFHASSLLFEETLEKKSIPESFDHFEVWLDNNEICSFFNVIIGSQCISTIKLLKNFPKYEKCITWLEKRMDCLAQLYRDVLSPSRSFNVLIHGDCRASNILFRNDEIGSPQDVRFVDFQGTRKSSPSNDLIYFLFSSVDSHVRRQDIQIIENAYYESFCKVLYAAGEQPPFTLKELRLDMKERKVFGMLSGILILPVSLAEGDEIWDLESLCNNTLKDFVKNQKDKFSQLVMRDGPFKNRFLSIFDEMIESGVCDEN</sequence>
<dbReference type="SMART" id="SM00587">
    <property type="entry name" value="CHK"/>
    <property type="match status" value="1"/>
</dbReference>
<reference evidence="2 3" key="1">
    <citation type="journal article" date="2019" name="PLoS Biol.">
        <title>Sex chromosomes control vertical transmission of feminizing Wolbachia symbionts in an isopod.</title>
        <authorList>
            <person name="Becking T."/>
            <person name="Chebbi M.A."/>
            <person name="Giraud I."/>
            <person name="Moumen B."/>
            <person name="Laverre T."/>
            <person name="Caubet Y."/>
            <person name="Peccoud J."/>
            <person name="Gilbert C."/>
            <person name="Cordaux R."/>
        </authorList>
    </citation>
    <scope>NUCLEOTIDE SEQUENCE [LARGE SCALE GENOMIC DNA]</scope>
    <source>
        <strain evidence="2">ANa2</strain>
        <tissue evidence="2">Whole body excluding digestive tract and cuticle</tissue>
    </source>
</reference>
<dbReference type="SUPFAM" id="SSF56112">
    <property type="entry name" value="Protein kinase-like (PK-like)"/>
    <property type="match status" value="1"/>
</dbReference>
<evidence type="ECO:0000259" key="1">
    <source>
        <dbReference type="SMART" id="SM00587"/>
    </source>
</evidence>
<feature type="domain" description="CHK kinase-like" evidence="1">
    <location>
        <begin position="112"/>
        <end position="308"/>
    </location>
</feature>
<dbReference type="InterPro" id="IPR004119">
    <property type="entry name" value="EcKL"/>
</dbReference>
<dbReference type="OrthoDB" id="6381776at2759"/>
<dbReference type="AlphaFoldDB" id="A0A5N5TNQ5"/>
<dbReference type="Pfam" id="PF02958">
    <property type="entry name" value="EcKL"/>
    <property type="match status" value="1"/>
</dbReference>
<accession>A0A5N5TNQ5</accession>
<evidence type="ECO:0000313" key="2">
    <source>
        <dbReference type="EMBL" id="KAB7507814.1"/>
    </source>
</evidence>
<dbReference type="Proteomes" id="UP000326759">
    <property type="component" value="Unassembled WGS sequence"/>
</dbReference>
<gene>
    <name evidence="2" type="ORF">Anas_06459</name>
</gene>
<dbReference type="PANTHER" id="PTHR11012">
    <property type="entry name" value="PROTEIN KINASE-LIKE DOMAIN-CONTAINING"/>
    <property type="match status" value="1"/>
</dbReference>
<comment type="caution">
    <text evidence="2">The sequence shown here is derived from an EMBL/GenBank/DDBJ whole genome shotgun (WGS) entry which is preliminary data.</text>
</comment>
<name>A0A5N5TNQ5_9CRUS</name>
<organism evidence="2 3">
    <name type="scientific">Armadillidium nasatum</name>
    <dbReference type="NCBI Taxonomy" id="96803"/>
    <lineage>
        <taxon>Eukaryota</taxon>
        <taxon>Metazoa</taxon>
        <taxon>Ecdysozoa</taxon>
        <taxon>Arthropoda</taxon>
        <taxon>Crustacea</taxon>
        <taxon>Multicrustacea</taxon>
        <taxon>Malacostraca</taxon>
        <taxon>Eumalacostraca</taxon>
        <taxon>Peracarida</taxon>
        <taxon>Isopoda</taxon>
        <taxon>Oniscidea</taxon>
        <taxon>Crinocheta</taxon>
        <taxon>Armadillidiidae</taxon>
        <taxon>Armadillidium</taxon>
    </lineage>
</organism>
<dbReference type="EMBL" id="SEYY01000203">
    <property type="protein sequence ID" value="KAB7507814.1"/>
    <property type="molecule type" value="Genomic_DNA"/>
</dbReference>
<evidence type="ECO:0000313" key="3">
    <source>
        <dbReference type="Proteomes" id="UP000326759"/>
    </source>
</evidence>
<proteinExistence type="predicted"/>
<keyword evidence="3" id="KW-1185">Reference proteome</keyword>